<sequence length="344" mass="37676">MINVGIAGCGSIARFRHAPEYLANPESKIAGFYDPISERSEALSREFGGCVYASYDDMLKDPNISAISVCSANTFHAQMTIQALQAGKHVLCEKPLATSSKDAEKMVEAAKSSGCYLMVGQNQRFHPAHKKAKEILKVGELGKVLSFRTGFAHAGPETWSADKSNKTWFFDKSKAFIGAMGDLGVHKLDLVQWLIGEPITEVMALVTTIDKRDSSGDLISVDDNARCILKMPSGIIGTLSVSWTCYGEEENGTTIYCEKGVMKIFEDPDYSITVTSRNGDKTFYQLGKIQTNESQSNSGVIDAFIESIIKQRPPEISGEEGLKTLRVIEACLYSSQIKQSVLVR</sequence>
<organism evidence="3 4">
    <name type="scientific">Yeguia hominis</name>
    <dbReference type="NCBI Taxonomy" id="2763662"/>
    <lineage>
        <taxon>Bacteria</taxon>
        <taxon>Bacillati</taxon>
        <taxon>Bacillota</taxon>
        <taxon>Clostridia</taxon>
        <taxon>Eubacteriales</taxon>
        <taxon>Yeguiaceae</taxon>
        <taxon>Yeguia</taxon>
    </lineage>
</organism>
<proteinExistence type="predicted"/>
<dbReference type="PANTHER" id="PTHR43249">
    <property type="entry name" value="UDP-N-ACETYL-2-AMINO-2-DEOXY-D-GLUCURONATE OXIDASE"/>
    <property type="match status" value="1"/>
</dbReference>
<comment type="caution">
    <text evidence="3">The sequence shown here is derived from an EMBL/GenBank/DDBJ whole genome shotgun (WGS) entry which is preliminary data.</text>
</comment>
<dbReference type="SUPFAM" id="SSF55347">
    <property type="entry name" value="Glyceraldehyde-3-phosphate dehydrogenase-like, C-terminal domain"/>
    <property type="match status" value="1"/>
</dbReference>
<dbReference type="InterPro" id="IPR055170">
    <property type="entry name" value="GFO_IDH_MocA-like_dom"/>
</dbReference>
<feature type="domain" description="Gfo/Idh/MocA-like oxidoreductase N-terminal" evidence="1">
    <location>
        <begin position="2"/>
        <end position="120"/>
    </location>
</feature>
<evidence type="ECO:0000259" key="1">
    <source>
        <dbReference type="Pfam" id="PF01408"/>
    </source>
</evidence>
<dbReference type="SUPFAM" id="SSF51735">
    <property type="entry name" value="NAD(P)-binding Rossmann-fold domains"/>
    <property type="match status" value="1"/>
</dbReference>
<evidence type="ECO:0000313" key="4">
    <source>
        <dbReference type="Proteomes" id="UP000651482"/>
    </source>
</evidence>
<dbReference type="GO" id="GO:0000166">
    <property type="term" value="F:nucleotide binding"/>
    <property type="evidence" value="ECO:0007669"/>
    <property type="project" value="InterPro"/>
</dbReference>
<keyword evidence="4" id="KW-1185">Reference proteome</keyword>
<dbReference type="Gene3D" id="3.40.50.720">
    <property type="entry name" value="NAD(P)-binding Rossmann-like Domain"/>
    <property type="match status" value="1"/>
</dbReference>
<gene>
    <name evidence="3" type="ORF">IAG03_13520</name>
</gene>
<dbReference type="AlphaFoldDB" id="A0A926DDE8"/>
<dbReference type="InterPro" id="IPR000683">
    <property type="entry name" value="Gfo/Idh/MocA-like_OxRdtase_N"/>
</dbReference>
<dbReference type="Pfam" id="PF22725">
    <property type="entry name" value="GFO_IDH_MocA_C3"/>
    <property type="match status" value="1"/>
</dbReference>
<protein>
    <submittedName>
        <fullName evidence="3">Gfo/Idh/MocA family oxidoreductase</fullName>
    </submittedName>
</protein>
<dbReference type="RefSeq" id="WP_249320619.1">
    <property type="nucleotide sequence ID" value="NZ_JACRSN010000031.1"/>
</dbReference>
<dbReference type="PANTHER" id="PTHR43249:SF1">
    <property type="entry name" value="D-GLUCOSIDE 3-DEHYDROGENASE"/>
    <property type="match status" value="1"/>
</dbReference>
<dbReference type="EMBL" id="JACRSN010000031">
    <property type="protein sequence ID" value="MBC8534975.1"/>
    <property type="molecule type" value="Genomic_DNA"/>
</dbReference>
<evidence type="ECO:0000313" key="3">
    <source>
        <dbReference type="EMBL" id="MBC8534975.1"/>
    </source>
</evidence>
<reference evidence="3" key="1">
    <citation type="submission" date="2020-08" db="EMBL/GenBank/DDBJ databases">
        <title>Genome public.</title>
        <authorList>
            <person name="Liu C."/>
            <person name="Sun Q."/>
        </authorList>
    </citation>
    <scope>NUCLEOTIDE SEQUENCE</scope>
    <source>
        <strain evidence="3">NSJ-40</strain>
    </source>
</reference>
<dbReference type="Proteomes" id="UP000651482">
    <property type="component" value="Unassembled WGS sequence"/>
</dbReference>
<evidence type="ECO:0000259" key="2">
    <source>
        <dbReference type="Pfam" id="PF22725"/>
    </source>
</evidence>
<dbReference type="Pfam" id="PF01408">
    <property type="entry name" value="GFO_IDH_MocA"/>
    <property type="match status" value="1"/>
</dbReference>
<dbReference type="InterPro" id="IPR052515">
    <property type="entry name" value="Gfo/Idh/MocA_Oxidoreductase"/>
</dbReference>
<dbReference type="InterPro" id="IPR036291">
    <property type="entry name" value="NAD(P)-bd_dom_sf"/>
</dbReference>
<accession>A0A926DDE8</accession>
<feature type="domain" description="GFO/IDH/MocA-like oxidoreductase" evidence="2">
    <location>
        <begin position="130"/>
        <end position="262"/>
    </location>
</feature>
<dbReference type="Gene3D" id="3.30.360.10">
    <property type="entry name" value="Dihydrodipicolinate Reductase, domain 2"/>
    <property type="match status" value="1"/>
</dbReference>
<name>A0A926DDE8_9FIRM</name>